<accession>J9GQL5</accession>
<dbReference type="AlphaFoldDB" id="J9GQL5"/>
<organism evidence="1">
    <name type="scientific">gut metagenome</name>
    <dbReference type="NCBI Taxonomy" id="749906"/>
    <lineage>
        <taxon>unclassified sequences</taxon>
        <taxon>metagenomes</taxon>
        <taxon>organismal metagenomes</taxon>
    </lineage>
</organism>
<name>J9GQL5_9ZZZZ</name>
<dbReference type="EMBL" id="AMCI01000252">
    <property type="protein sequence ID" value="EJX10099.1"/>
    <property type="molecule type" value="Genomic_DNA"/>
</dbReference>
<protein>
    <submittedName>
        <fullName evidence="1">Uncharacterized protein</fullName>
    </submittedName>
</protein>
<evidence type="ECO:0000313" key="1">
    <source>
        <dbReference type="EMBL" id="EJX10099.1"/>
    </source>
</evidence>
<comment type="caution">
    <text evidence="1">The sequence shown here is derived from an EMBL/GenBank/DDBJ whole genome shotgun (WGS) entry which is preliminary data.</text>
</comment>
<reference evidence="1" key="1">
    <citation type="journal article" date="2012" name="PLoS ONE">
        <title>Gene sets for utilization of primary and secondary nutrition supplies in the distal gut of endangered iberian lynx.</title>
        <authorList>
            <person name="Alcaide M."/>
            <person name="Messina E."/>
            <person name="Richter M."/>
            <person name="Bargiela R."/>
            <person name="Peplies J."/>
            <person name="Huws S.A."/>
            <person name="Newbold C.J."/>
            <person name="Golyshin P.N."/>
            <person name="Simon M.A."/>
            <person name="Lopez G."/>
            <person name="Yakimov M.M."/>
            <person name="Ferrer M."/>
        </authorList>
    </citation>
    <scope>NUCLEOTIDE SEQUENCE</scope>
</reference>
<proteinExistence type="predicted"/>
<gene>
    <name evidence="1" type="ORF">EVA_01783</name>
</gene>
<sequence length="168" mass="19716">MRIQFEVKETLAAIVDELLHSEKWITVLKEDIPGKKLIVIRDPNFDSEATVEIYDKELSIKTAWSSYTYRIFTMGNAVWCEYNGAYRGLLEQQLLPTITPKESLLDSEVLDSSLYGHNKHTLRQYAEDNVKLKQFRRENFNENRSGLASFDHPKRVYDEFIKEDYVES</sequence>